<evidence type="ECO:0000313" key="4">
    <source>
        <dbReference type="EMBL" id="NDK38351.1"/>
    </source>
</evidence>
<dbReference type="SUPFAM" id="SSF53756">
    <property type="entry name" value="UDP-Glycosyltransferase/glycogen phosphorylase"/>
    <property type="match status" value="2"/>
</dbReference>
<keyword evidence="5" id="KW-1185">Reference proteome</keyword>
<dbReference type="Gene3D" id="3.40.50.2000">
    <property type="entry name" value="Glycogen Phosphorylase B"/>
    <property type="match status" value="4"/>
</dbReference>
<dbReference type="Pfam" id="PF00534">
    <property type="entry name" value="Glycos_transf_1"/>
    <property type="match status" value="2"/>
</dbReference>
<comment type="caution">
    <text evidence="4">The sequence shown here is derived from an EMBL/GenBank/DDBJ whole genome shotgun (WGS) entry which is preliminary data.</text>
</comment>
<keyword evidence="1" id="KW-0808">Transferase</keyword>
<dbReference type="PANTHER" id="PTHR46401">
    <property type="entry name" value="GLYCOSYLTRANSFERASE WBBK-RELATED"/>
    <property type="match status" value="1"/>
</dbReference>
<dbReference type="InterPro" id="IPR001296">
    <property type="entry name" value="Glyco_trans_1"/>
</dbReference>
<gene>
    <name evidence="4" type="ORF">DT603_05780</name>
</gene>
<protein>
    <submittedName>
        <fullName evidence="4">Glycosyltransferase family 1 protein</fullName>
    </submittedName>
</protein>
<evidence type="ECO:0000259" key="2">
    <source>
        <dbReference type="Pfam" id="PF00534"/>
    </source>
</evidence>
<evidence type="ECO:0000259" key="3">
    <source>
        <dbReference type="Pfam" id="PF13439"/>
    </source>
</evidence>
<dbReference type="InterPro" id="IPR028098">
    <property type="entry name" value="Glyco_trans_4-like_N"/>
</dbReference>
<feature type="domain" description="Glycosyl transferase family 1" evidence="2">
    <location>
        <begin position="220"/>
        <end position="370"/>
    </location>
</feature>
<reference evidence="4 5" key="1">
    <citation type="submission" date="2018-07" db="EMBL/GenBank/DDBJ databases">
        <title>Whole genome Sequencing of Pseudoxanthomonas gei KCTC 32298 (T).</title>
        <authorList>
            <person name="Kumar S."/>
            <person name="Bansal K."/>
            <person name="Kaur A."/>
            <person name="Patil P."/>
            <person name="Sharma S."/>
            <person name="Patil P.B."/>
        </authorList>
    </citation>
    <scope>NUCLEOTIDE SEQUENCE [LARGE SCALE GENOMIC DNA]</scope>
    <source>
        <strain evidence="4 5">KCTC 32298</strain>
    </source>
</reference>
<dbReference type="Proteomes" id="UP001429354">
    <property type="component" value="Unassembled WGS sequence"/>
</dbReference>
<dbReference type="Pfam" id="PF13439">
    <property type="entry name" value="Glyco_transf_4"/>
    <property type="match status" value="1"/>
</dbReference>
<accession>A0ABX0AFS6</accession>
<feature type="domain" description="Glycosyltransferase subfamily 4-like N-terminal" evidence="3">
    <location>
        <begin position="12"/>
        <end position="197"/>
    </location>
</feature>
<dbReference type="CDD" id="cd03809">
    <property type="entry name" value="GT4_MtfB-like"/>
    <property type="match status" value="2"/>
</dbReference>
<dbReference type="PANTHER" id="PTHR46401:SF2">
    <property type="entry name" value="GLYCOSYLTRANSFERASE WBBK-RELATED"/>
    <property type="match status" value="1"/>
</dbReference>
<sequence length="823" mass="90078">MQACMTDSRDRGIGRYSENLVGAMVRMAGSRGSESQIALDGTDPSRLQDARSRLRRQRIAAPTVVYTYPSSAVTDLEPARVAAAATLRGRFFEALGPDVVVQTTHFEAGTNYATDLRWSRPSAMPSAVIAYDLIPLVFPERYMPAGSFVSQWYPRKCDSFRKFDLFLAISQATRDDLMHYLDIPSERIHVIGAGLDESLLAASVSGVRFHYEILARLEIREPFVLMVGNGDWRKNTLGTLEAFAALPRHLRDHHLLVLTQVGDDVNQALAGRLRHIATRVRILGKVDDDTLATLYHRCAVFFFPSLYEGFGLPVLEAMAFGAPVISSNLGSLPEVVHDPRCLFDPRDEEATVAILAASLDQPAFREVLTHGAIEHARTFTWDRCAGEAFDALSDLAGSATTTPVACGPQKLPVTQTDIDTWSDLLWASPADLGALESSLRTSAAKGRRRILVDISEVIRMDARSGIQRVVRNFCTGLQALAAEQDFELHPFCWSEGGGIHHADAFAHARLGLPERASGDAPVVAQANDLVFMLDSSWWSPERFDALHADVHRQGGEVVWMVYDLIPMLFPETCHPGMPPSYAHWLAHAIASADGFVCISEATRADLEAFMDRHGGFERRPWTRSVHLGSDLESGQVGAAAEDTVRITQSLAGVPTLLCIGTMEPRKDYASVLASFEQLWKAGIDCALVIVGKQGWNVDALAVRLRQHPQAGRRLFWLEGLEDGDIDHLLQHAAALVQASISEGYGLPIVEAGSKGVPLLLSDIAVFREIAGDAASYFPVGDHQALAGLIRDGLKDGFLRPGQGSIVTRTWREVSIDLVARLLA</sequence>
<name>A0ABX0AFS6_9GAMM</name>
<dbReference type="EMBL" id="QOVG01000003">
    <property type="protein sequence ID" value="NDK38351.1"/>
    <property type="molecule type" value="Genomic_DNA"/>
</dbReference>
<organism evidence="4 5">
    <name type="scientific">Pseudoxanthomonas gei</name>
    <dbReference type="NCBI Taxonomy" id="1383030"/>
    <lineage>
        <taxon>Bacteria</taxon>
        <taxon>Pseudomonadati</taxon>
        <taxon>Pseudomonadota</taxon>
        <taxon>Gammaproteobacteria</taxon>
        <taxon>Lysobacterales</taxon>
        <taxon>Lysobacteraceae</taxon>
        <taxon>Pseudoxanthomonas</taxon>
    </lineage>
</organism>
<feature type="domain" description="Glycosyl transferase family 1" evidence="2">
    <location>
        <begin position="653"/>
        <end position="796"/>
    </location>
</feature>
<evidence type="ECO:0000313" key="5">
    <source>
        <dbReference type="Proteomes" id="UP001429354"/>
    </source>
</evidence>
<proteinExistence type="predicted"/>
<evidence type="ECO:0000256" key="1">
    <source>
        <dbReference type="ARBA" id="ARBA00022679"/>
    </source>
</evidence>